<organism evidence="2 3">
    <name type="scientific">Synaphobranchus kaupii</name>
    <name type="common">Kaup's arrowtooth eel</name>
    <dbReference type="NCBI Taxonomy" id="118154"/>
    <lineage>
        <taxon>Eukaryota</taxon>
        <taxon>Metazoa</taxon>
        <taxon>Chordata</taxon>
        <taxon>Craniata</taxon>
        <taxon>Vertebrata</taxon>
        <taxon>Euteleostomi</taxon>
        <taxon>Actinopterygii</taxon>
        <taxon>Neopterygii</taxon>
        <taxon>Teleostei</taxon>
        <taxon>Anguilliformes</taxon>
        <taxon>Synaphobranchidae</taxon>
        <taxon>Synaphobranchus</taxon>
    </lineage>
</organism>
<dbReference type="EMBL" id="JAINUF010000003">
    <property type="protein sequence ID" value="KAJ8370368.1"/>
    <property type="molecule type" value="Genomic_DNA"/>
</dbReference>
<dbReference type="PROSITE" id="PS50878">
    <property type="entry name" value="RT_POL"/>
    <property type="match status" value="1"/>
</dbReference>
<proteinExistence type="predicted"/>
<comment type="caution">
    <text evidence="2">The sequence shown here is derived from an EMBL/GenBank/DDBJ whole genome shotgun (WGS) entry which is preliminary data.</text>
</comment>
<dbReference type="PANTHER" id="PTHR47027">
    <property type="entry name" value="REVERSE TRANSCRIPTASE DOMAIN-CONTAINING PROTEIN"/>
    <property type="match status" value="1"/>
</dbReference>
<dbReference type="InterPro" id="IPR000477">
    <property type="entry name" value="RT_dom"/>
</dbReference>
<feature type="domain" description="Reverse transcriptase" evidence="1">
    <location>
        <begin position="1"/>
        <end position="230"/>
    </location>
</feature>
<protein>
    <recommendedName>
        <fullName evidence="1">Reverse transcriptase domain-containing protein</fullName>
    </recommendedName>
</protein>
<dbReference type="PANTHER" id="PTHR47027:SF25">
    <property type="entry name" value="REVERSE TRANSCRIPTASE DOMAIN-CONTAINING PROTEIN"/>
    <property type="match status" value="1"/>
</dbReference>
<evidence type="ECO:0000313" key="3">
    <source>
        <dbReference type="Proteomes" id="UP001152622"/>
    </source>
</evidence>
<sequence>MTAIRSLKSGKAPGQDNLNAELFKVHPELSAKLLQPLFTVIWEGKKIPDDWSKGVIIKIPKKEQCTEWQRQLYINFVDFEKAFDSIHRDSLWRILRLYGIPQQIIFIIKSFYTNFTCQVGNNNHTFEVKTGVRQGCVMSALLFIIAIDWVMKKTTEDQPRGIRWTLLSTLEDLDFAEKTSRLNTFAQQIGLKISLKKTEVMTLTQNPPPMQVDGTNLPTTEEFVYLGSIVRYDGGTGKDIKSRLSKARNIFKMLNNVWKSPQYSTNTKLKLYQSCLLSTLLYG</sequence>
<dbReference type="OrthoDB" id="410381at2759"/>
<evidence type="ECO:0000313" key="2">
    <source>
        <dbReference type="EMBL" id="KAJ8370368.1"/>
    </source>
</evidence>
<reference evidence="2" key="1">
    <citation type="journal article" date="2023" name="Science">
        <title>Genome structures resolve the early diversification of teleost fishes.</title>
        <authorList>
            <person name="Parey E."/>
            <person name="Louis A."/>
            <person name="Montfort J."/>
            <person name="Bouchez O."/>
            <person name="Roques C."/>
            <person name="Iampietro C."/>
            <person name="Lluch J."/>
            <person name="Castinel A."/>
            <person name="Donnadieu C."/>
            <person name="Desvignes T."/>
            <person name="Floi Bucao C."/>
            <person name="Jouanno E."/>
            <person name="Wen M."/>
            <person name="Mejri S."/>
            <person name="Dirks R."/>
            <person name="Jansen H."/>
            <person name="Henkel C."/>
            <person name="Chen W.J."/>
            <person name="Zahm M."/>
            <person name="Cabau C."/>
            <person name="Klopp C."/>
            <person name="Thompson A.W."/>
            <person name="Robinson-Rechavi M."/>
            <person name="Braasch I."/>
            <person name="Lecointre G."/>
            <person name="Bobe J."/>
            <person name="Postlethwait J.H."/>
            <person name="Berthelot C."/>
            <person name="Roest Crollius H."/>
            <person name="Guiguen Y."/>
        </authorList>
    </citation>
    <scope>NUCLEOTIDE SEQUENCE</scope>
    <source>
        <strain evidence="2">WJC10195</strain>
    </source>
</reference>
<name>A0A9Q1J7R2_SYNKA</name>
<dbReference type="AlphaFoldDB" id="A0A9Q1J7R2"/>
<keyword evidence="3" id="KW-1185">Reference proteome</keyword>
<evidence type="ECO:0000259" key="1">
    <source>
        <dbReference type="PROSITE" id="PS50878"/>
    </source>
</evidence>
<dbReference type="SUPFAM" id="SSF56672">
    <property type="entry name" value="DNA/RNA polymerases"/>
    <property type="match status" value="1"/>
</dbReference>
<accession>A0A9Q1J7R2</accession>
<dbReference type="InterPro" id="IPR043502">
    <property type="entry name" value="DNA/RNA_pol_sf"/>
</dbReference>
<dbReference type="Pfam" id="PF00078">
    <property type="entry name" value="RVT_1"/>
    <property type="match status" value="1"/>
</dbReference>
<gene>
    <name evidence="2" type="ORF">SKAU_G00103960</name>
</gene>
<dbReference type="Proteomes" id="UP001152622">
    <property type="component" value="Chromosome 3"/>
</dbReference>